<dbReference type="Gene3D" id="3.30.910.20">
    <property type="entry name" value="Skp domain"/>
    <property type="match status" value="1"/>
</dbReference>
<dbReference type="InterPro" id="IPR005632">
    <property type="entry name" value="Chaperone_Skp"/>
</dbReference>
<dbReference type="InterPro" id="IPR024930">
    <property type="entry name" value="Skp_dom_sf"/>
</dbReference>
<dbReference type="GO" id="GO:0005829">
    <property type="term" value="C:cytosol"/>
    <property type="evidence" value="ECO:0007669"/>
    <property type="project" value="TreeGrafter"/>
</dbReference>
<dbReference type="EMBL" id="SHBM01000009">
    <property type="protein sequence ID" value="RZO18364.1"/>
    <property type="molecule type" value="Genomic_DNA"/>
</dbReference>
<evidence type="ECO:0000256" key="1">
    <source>
        <dbReference type="ARBA" id="ARBA00009091"/>
    </source>
</evidence>
<name>A0A520MAV5_9GAMM</name>
<gene>
    <name evidence="4" type="ORF">EVB00_01155</name>
</gene>
<proteinExistence type="inferred from homology"/>
<dbReference type="PANTHER" id="PTHR35089:SF1">
    <property type="entry name" value="CHAPERONE PROTEIN SKP"/>
    <property type="match status" value="1"/>
</dbReference>
<dbReference type="Proteomes" id="UP000318359">
    <property type="component" value="Unassembled WGS sequence"/>
</dbReference>
<feature type="signal peptide" evidence="3">
    <location>
        <begin position="1"/>
        <end position="21"/>
    </location>
</feature>
<dbReference type="PANTHER" id="PTHR35089">
    <property type="entry name" value="CHAPERONE PROTEIN SKP"/>
    <property type="match status" value="1"/>
</dbReference>
<dbReference type="GO" id="GO:0050821">
    <property type="term" value="P:protein stabilization"/>
    <property type="evidence" value="ECO:0007669"/>
    <property type="project" value="TreeGrafter"/>
</dbReference>
<dbReference type="SUPFAM" id="SSF111384">
    <property type="entry name" value="OmpH-like"/>
    <property type="match status" value="1"/>
</dbReference>
<reference evidence="4 5" key="1">
    <citation type="submission" date="2019-02" db="EMBL/GenBank/DDBJ databases">
        <title>Prokaryotic population dynamics and viral predation in marine succession experiment using metagenomics: the confinement effect.</title>
        <authorList>
            <person name="Haro-Moreno J.M."/>
            <person name="Rodriguez-Valera F."/>
            <person name="Lopez-Perez M."/>
        </authorList>
    </citation>
    <scope>NUCLEOTIDE SEQUENCE [LARGE SCALE GENOMIC DNA]</scope>
    <source>
        <strain evidence="4">MED-G167</strain>
    </source>
</reference>
<keyword evidence="2 3" id="KW-0732">Signal</keyword>
<comment type="caution">
    <text evidence="4">The sequence shown here is derived from an EMBL/GenBank/DDBJ whole genome shotgun (WGS) entry which is preliminary data.</text>
</comment>
<protein>
    <submittedName>
        <fullName evidence="4">OmpH family outer membrane protein</fullName>
    </submittedName>
</protein>
<evidence type="ECO:0000313" key="5">
    <source>
        <dbReference type="Proteomes" id="UP000318359"/>
    </source>
</evidence>
<accession>A0A520MAV5</accession>
<organism evidence="4 5">
    <name type="scientific">SAR86 cluster bacterium</name>
    <dbReference type="NCBI Taxonomy" id="2030880"/>
    <lineage>
        <taxon>Bacteria</taxon>
        <taxon>Pseudomonadati</taxon>
        <taxon>Pseudomonadota</taxon>
        <taxon>Gammaproteobacteria</taxon>
        <taxon>SAR86 cluster</taxon>
    </lineage>
</organism>
<evidence type="ECO:0000256" key="2">
    <source>
        <dbReference type="ARBA" id="ARBA00022729"/>
    </source>
</evidence>
<sequence>MKILNKLFLTLFLVISVPSFANDGIAVIDMRVAVLSTQQAQDTFKALEEDADYAASVEQAQTLQADRQALAETLQKDGETMSQEEVADAQKAIQEKSKDLEFIVGKIQAKQNETAEKVFRDMNPLLQKILSELMAAKKVKVLLARDTAIFADPALDITDDVTSMLDVEAAGASE</sequence>
<dbReference type="GO" id="GO:0051082">
    <property type="term" value="F:unfolded protein binding"/>
    <property type="evidence" value="ECO:0007669"/>
    <property type="project" value="InterPro"/>
</dbReference>
<dbReference type="AlphaFoldDB" id="A0A520MAV5"/>
<evidence type="ECO:0000256" key="3">
    <source>
        <dbReference type="SAM" id="SignalP"/>
    </source>
</evidence>
<evidence type="ECO:0000313" key="4">
    <source>
        <dbReference type="EMBL" id="RZO18364.1"/>
    </source>
</evidence>
<feature type="chain" id="PRO_5022124304" evidence="3">
    <location>
        <begin position="22"/>
        <end position="174"/>
    </location>
</feature>
<dbReference type="SMART" id="SM00935">
    <property type="entry name" value="OmpH"/>
    <property type="match status" value="1"/>
</dbReference>
<dbReference type="Pfam" id="PF03938">
    <property type="entry name" value="OmpH"/>
    <property type="match status" value="1"/>
</dbReference>
<comment type="similarity">
    <text evidence="1">Belongs to the Skp family.</text>
</comment>